<feature type="transmembrane region" description="Helical" evidence="6">
    <location>
        <begin position="223"/>
        <end position="245"/>
    </location>
</feature>
<dbReference type="RefSeq" id="WP_189361279.1">
    <property type="nucleotide sequence ID" value="NZ_MCIF01000002.1"/>
</dbReference>
<evidence type="ECO:0000259" key="8">
    <source>
        <dbReference type="PROSITE" id="PS50885"/>
    </source>
</evidence>
<dbReference type="SMART" id="SM00304">
    <property type="entry name" value="HAMP"/>
    <property type="match status" value="2"/>
</dbReference>
<feature type="compositionally biased region" description="Polar residues" evidence="5">
    <location>
        <begin position="652"/>
        <end position="662"/>
    </location>
</feature>
<dbReference type="Proteomes" id="UP000248706">
    <property type="component" value="Unassembled WGS sequence"/>
</dbReference>
<reference evidence="9 10" key="1">
    <citation type="submission" date="2016-08" db="EMBL/GenBank/DDBJ databases">
        <title>Analysis of Carbohydrate Active Enzymes in Thermogemmatispora T81 Reveals Carbohydrate Degradation Ability.</title>
        <authorList>
            <person name="Tomazini A."/>
            <person name="Lal S."/>
            <person name="Stott M."/>
            <person name="Henrissat B."/>
            <person name="Polikarpov I."/>
            <person name="Sparling R."/>
            <person name="Levin D.B."/>
        </authorList>
    </citation>
    <scope>NUCLEOTIDE SEQUENCE [LARGE SCALE GENOMIC DNA]</scope>
    <source>
        <strain evidence="9 10">T81</strain>
    </source>
</reference>
<comment type="similarity">
    <text evidence="2">Belongs to the methyl-accepting chemotaxis (MCP) protein family.</text>
</comment>
<dbReference type="GO" id="GO:0007165">
    <property type="term" value="P:signal transduction"/>
    <property type="evidence" value="ECO:0007669"/>
    <property type="project" value="UniProtKB-KW"/>
</dbReference>
<evidence type="ECO:0000313" key="9">
    <source>
        <dbReference type="EMBL" id="RAQ94573.1"/>
    </source>
</evidence>
<evidence type="ECO:0000256" key="6">
    <source>
        <dbReference type="SAM" id="Phobius"/>
    </source>
</evidence>
<dbReference type="InterPro" id="IPR003660">
    <property type="entry name" value="HAMP_dom"/>
</dbReference>
<dbReference type="SUPFAM" id="SSF58104">
    <property type="entry name" value="Methyl-accepting chemotaxis protein (MCP) signaling domain"/>
    <property type="match status" value="1"/>
</dbReference>
<dbReference type="Pfam" id="PF00672">
    <property type="entry name" value="HAMP"/>
    <property type="match status" value="1"/>
</dbReference>
<keyword evidence="10" id="KW-1185">Reference proteome</keyword>
<keyword evidence="4" id="KW-0175">Coiled coil</keyword>
<feature type="compositionally biased region" description="Pro residues" evidence="5">
    <location>
        <begin position="680"/>
        <end position="690"/>
    </location>
</feature>
<comment type="caution">
    <text evidence="9">The sequence shown here is derived from an EMBL/GenBank/DDBJ whole genome shotgun (WGS) entry which is preliminary data.</text>
</comment>
<dbReference type="PANTHER" id="PTHR32089:SF112">
    <property type="entry name" value="LYSOZYME-LIKE PROTEIN-RELATED"/>
    <property type="match status" value="1"/>
</dbReference>
<feature type="coiled-coil region" evidence="4">
    <location>
        <begin position="510"/>
        <end position="544"/>
    </location>
</feature>
<dbReference type="CDD" id="cd06225">
    <property type="entry name" value="HAMP"/>
    <property type="match status" value="1"/>
</dbReference>
<dbReference type="PANTHER" id="PTHR32089">
    <property type="entry name" value="METHYL-ACCEPTING CHEMOTAXIS PROTEIN MCPB"/>
    <property type="match status" value="1"/>
</dbReference>
<dbReference type="PROSITE" id="PS50885">
    <property type="entry name" value="HAMP"/>
    <property type="match status" value="2"/>
</dbReference>
<evidence type="ECO:0000313" key="10">
    <source>
        <dbReference type="Proteomes" id="UP000248706"/>
    </source>
</evidence>
<dbReference type="SMART" id="SM00283">
    <property type="entry name" value="MA"/>
    <property type="match status" value="1"/>
</dbReference>
<keyword evidence="6" id="KW-1133">Transmembrane helix</keyword>
<evidence type="ECO:0000256" key="5">
    <source>
        <dbReference type="SAM" id="MobiDB-lite"/>
    </source>
</evidence>
<organism evidence="9 10">
    <name type="scientific">Thermogemmatispora tikiterensis</name>
    <dbReference type="NCBI Taxonomy" id="1825093"/>
    <lineage>
        <taxon>Bacteria</taxon>
        <taxon>Bacillati</taxon>
        <taxon>Chloroflexota</taxon>
        <taxon>Ktedonobacteria</taxon>
        <taxon>Thermogemmatisporales</taxon>
        <taxon>Thermogemmatisporaceae</taxon>
        <taxon>Thermogemmatispora</taxon>
    </lineage>
</organism>
<dbReference type="EMBL" id="MCIF01000002">
    <property type="protein sequence ID" value="RAQ94573.1"/>
    <property type="molecule type" value="Genomic_DNA"/>
</dbReference>
<accession>A0A328VG53</accession>
<feature type="domain" description="HAMP" evidence="8">
    <location>
        <begin position="247"/>
        <end position="299"/>
    </location>
</feature>
<dbReference type="Gene3D" id="6.10.340.10">
    <property type="match status" value="1"/>
</dbReference>
<dbReference type="Gene3D" id="1.10.287.950">
    <property type="entry name" value="Methyl-accepting chemotaxis protein"/>
    <property type="match status" value="1"/>
</dbReference>
<dbReference type="SUPFAM" id="SSF158472">
    <property type="entry name" value="HAMP domain-like"/>
    <property type="match status" value="1"/>
</dbReference>
<evidence type="ECO:0000259" key="7">
    <source>
        <dbReference type="PROSITE" id="PS50111"/>
    </source>
</evidence>
<feature type="domain" description="HAMP" evidence="8">
    <location>
        <begin position="306"/>
        <end position="357"/>
    </location>
</feature>
<sequence length="731" mass="80055">MPRWISNTPISLRLFATFAWATIIPFIAIVFLSSIYFHALESGRQAVLISNQTIKITTTELARLQSMHALLVALLPSVTTNSTSDATVTRAEEDVILQVLSIEGSFDVDSVAYQEQYQLATAPAMADIRQILLDNDPHTTIISEQQQLLDLILEHQWPQYKAAQDDLLIGLDTRMPLAQAAQLLQKADQLYTPLLASWQRIVDIAERVNTEVVRVGPSQTVPMLIGTVTAIPISMLFVFTIGYLVNLTISRPLRQLIQLTRRISAGDTMARARLSGRDEIARVAASMNTMLDTIVQLMENTQQQRDLLQTRIGNLASEVKGVGEGDLRIRADVTGDVLGVLASSFNYMISELEGLVIRIKQVAREVETSTRLTLEQMTRLGQLGEFQIQQINEAASGVEQMALASQEVAQHAQILEGIAQDTQRSATGGHQATWDAINRLGHIQSHVQATTQRVRSLGERSQEINDIVEVIFSLAYQTHRLALDSAIQAAMAGEGRKEFGAVAVRIRRLAEQAKLEANNIARIVRNAQEDIAEAATSMERTQRETTVESKVSQDIERTLEGIFATVERQARDIADITSLVTRQMELATAAVQIMQYVADLTQTNKARLSEATHHMQRLASLVEHLRISVDAFRVSREQSAAPTAVASERRSLTTTGSISPLGSGTRPVSAPLSQSQPGLLPLPPQTPLPPSGAVTPLPPTGLSGSSPNTPLPSSQLWVPQPPQASDGESYQ</sequence>
<dbReference type="InterPro" id="IPR004089">
    <property type="entry name" value="MCPsignal_dom"/>
</dbReference>
<evidence type="ECO:0000256" key="3">
    <source>
        <dbReference type="PROSITE-ProRule" id="PRU00284"/>
    </source>
</evidence>
<protein>
    <recommendedName>
        <fullName evidence="11">HAMP domain-containing protein</fullName>
    </recommendedName>
</protein>
<keyword evidence="6" id="KW-0472">Membrane</keyword>
<feature type="domain" description="Methyl-accepting transducer" evidence="7">
    <location>
        <begin position="362"/>
        <end position="598"/>
    </location>
</feature>
<name>A0A328VG53_9CHLR</name>
<evidence type="ECO:0008006" key="11">
    <source>
        <dbReference type="Google" id="ProtNLM"/>
    </source>
</evidence>
<dbReference type="GO" id="GO:0016020">
    <property type="term" value="C:membrane"/>
    <property type="evidence" value="ECO:0007669"/>
    <property type="project" value="UniProtKB-SubCell"/>
</dbReference>
<keyword evidence="1 3" id="KW-0807">Transducer</keyword>
<proteinExistence type="inferred from homology"/>
<dbReference type="Pfam" id="PF00015">
    <property type="entry name" value="MCPsignal"/>
    <property type="match status" value="1"/>
</dbReference>
<feature type="transmembrane region" description="Helical" evidence="6">
    <location>
        <begin position="12"/>
        <end position="37"/>
    </location>
</feature>
<dbReference type="AlphaFoldDB" id="A0A328VG53"/>
<keyword evidence="6" id="KW-0812">Transmembrane</keyword>
<evidence type="ECO:0000256" key="2">
    <source>
        <dbReference type="ARBA" id="ARBA00029447"/>
    </source>
</evidence>
<dbReference type="PROSITE" id="PS50111">
    <property type="entry name" value="CHEMOTAXIS_TRANSDUC_2"/>
    <property type="match status" value="1"/>
</dbReference>
<feature type="region of interest" description="Disordered" evidence="5">
    <location>
        <begin position="636"/>
        <end position="731"/>
    </location>
</feature>
<evidence type="ECO:0000256" key="4">
    <source>
        <dbReference type="SAM" id="Coils"/>
    </source>
</evidence>
<gene>
    <name evidence="9" type="ORF">A4R35_03440</name>
</gene>
<evidence type="ECO:0000256" key="1">
    <source>
        <dbReference type="ARBA" id="ARBA00023224"/>
    </source>
</evidence>